<dbReference type="InParanoid" id="A0A0V0YRC0"/>
<reference evidence="1 2" key="1">
    <citation type="submission" date="2015-01" db="EMBL/GenBank/DDBJ databases">
        <title>Evolution of Trichinella species and genotypes.</title>
        <authorList>
            <person name="Korhonen P.K."/>
            <person name="Edoardo P."/>
            <person name="Giuseppe L.R."/>
            <person name="Gasser R.B."/>
        </authorList>
    </citation>
    <scope>NUCLEOTIDE SEQUENCE [LARGE SCALE GENOMIC DNA]</scope>
    <source>
        <strain evidence="1">ISS3</strain>
    </source>
</reference>
<gene>
    <name evidence="1" type="ORF">T01_7223</name>
</gene>
<organism evidence="1 2">
    <name type="scientific">Trichinella spiralis</name>
    <name type="common">Trichina worm</name>
    <dbReference type="NCBI Taxonomy" id="6334"/>
    <lineage>
        <taxon>Eukaryota</taxon>
        <taxon>Metazoa</taxon>
        <taxon>Ecdysozoa</taxon>
        <taxon>Nematoda</taxon>
        <taxon>Enoplea</taxon>
        <taxon>Dorylaimia</taxon>
        <taxon>Trichinellida</taxon>
        <taxon>Trichinellidae</taxon>
        <taxon>Trichinella</taxon>
    </lineage>
</organism>
<name>A0A0V0YRC0_TRISP</name>
<accession>A0A0V0YRC0</accession>
<sequence>LRPSVDRSTAFGLENSLKTNIKCQTLDLIFIHYYFLE</sequence>
<dbReference type="Proteomes" id="UP000054776">
    <property type="component" value="Unassembled WGS sequence"/>
</dbReference>
<evidence type="ECO:0000313" key="2">
    <source>
        <dbReference type="Proteomes" id="UP000054776"/>
    </source>
</evidence>
<feature type="non-terminal residue" evidence="1">
    <location>
        <position position="37"/>
    </location>
</feature>
<keyword evidence="2" id="KW-1185">Reference proteome</keyword>
<proteinExistence type="predicted"/>
<dbReference type="EMBL" id="JYDH01005701">
    <property type="protein sequence ID" value="KRY02889.1"/>
    <property type="molecule type" value="Genomic_DNA"/>
</dbReference>
<evidence type="ECO:0000313" key="1">
    <source>
        <dbReference type="EMBL" id="KRY02889.1"/>
    </source>
</evidence>
<comment type="caution">
    <text evidence="1">The sequence shown here is derived from an EMBL/GenBank/DDBJ whole genome shotgun (WGS) entry which is preliminary data.</text>
</comment>
<dbReference type="AlphaFoldDB" id="A0A0V0YRC0"/>
<feature type="non-terminal residue" evidence="1">
    <location>
        <position position="1"/>
    </location>
</feature>
<protein>
    <submittedName>
        <fullName evidence="1">Uncharacterized protein</fullName>
    </submittedName>
</protein>
<dbReference type="OrthoDB" id="5930468at2759"/>